<dbReference type="InterPro" id="IPR001678">
    <property type="entry name" value="MeTrfase_RsmB-F_NOP2_dom"/>
</dbReference>
<keyword evidence="9" id="KW-1185">Reference proteome</keyword>
<reference evidence="8 9" key="1">
    <citation type="submission" date="2017-12" db="EMBL/GenBank/DDBJ databases">
        <title>Comparative genomics of Botrytis spp.</title>
        <authorList>
            <person name="Valero-Jimenez C.A."/>
            <person name="Tapia P."/>
            <person name="Veloso J."/>
            <person name="Silva-Moreno E."/>
            <person name="Staats M."/>
            <person name="Valdes J.H."/>
            <person name="Van Kan J.A.L."/>
        </authorList>
    </citation>
    <scope>NUCLEOTIDE SEQUENCE [LARGE SCALE GENOMIC DNA]</scope>
    <source>
        <strain evidence="8 9">MUCL435</strain>
    </source>
</reference>
<evidence type="ECO:0000313" key="8">
    <source>
        <dbReference type="EMBL" id="THV55858.1"/>
    </source>
</evidence>
<dbReference type="OrthoDB" id="435282at2759"/>
<keyword evidence="1 5" id="KW-0489">Methyltransferase</keyword>
<sequence length="633" mass="70409">MSLYYEAAEVLAAPTNQGGSLRSRIFSKKDLKSQPAQIYALAIETCKWSPVLKDVIENADLLRLERKLTPTLSLLLVHDLLLAKRGIALPATHGLRASIERHKGRLQAELTKARLRRKMSTMEALKAYVETGQENATDTSEAPYPRWIRINTLKTTLEDQLESTFAGFERAATIDAVRHRGSKRLYIDVHIPNLIAISPNIDLSKSVAYKSGEIIFQDKASCFPAYLLDPLAEDGDIIDSCSAPGNKTTHIAAILVDRLPEPDESTQVIHAFEKNKGRAETLEKMVNLAGSNTFTALHAGYDFLKTDPNSGTYKNVGALLLDPSCSGSGIVGRDDMPELHLPGIKEIVAKPSRNKKKPKKAPEPVETSKKETNKKRKREEDGDALEVMVDDDGVVTAVDSDAELKARLTALAEFQLELLLHAFKYPAARKITYSTCSIHAEENESVVQKALASDIAKEKGWKILRRDNQIRGMREWPVRGSIEACDGDEVVAEGCIRANKGDEHATMGFFLAGFVRDQTSTVDPEAGLLRDERGHLVRDLMGLPVRKDQEDAEELNFDAQMAPEEAQDISPEDDDEWGGFEEEVAPIVEEKKEVHAVIEKKKEKAKVNKHAHDAIKKRVNMSVKDKKRQKTKR</sequence>
<dbReference type="GO" id="GO:0003723">
    <property type="term" value="F:RNA binding"/>
    <property type="evidence" value="ECO:0007669"/>
    <property type="project" value="UniProtKB-UniRule"/>
</dbReference>
<organism evidence="8 9">
    <name type="scientific">Botrytis galanthina</name>
    <dbReference type="NCBI Taxonomy" id="278940"/>
    <lineage>
        <taxon>Eukaryota</taxon>
        <taxon>Fungi</taxon>
        <taxon>Dikarya</taxon>
        <taxon>Ascomycota</taxon>
        <taxon>Pezizomycotina</taxon>
        <taxon>Leotiomycetes</taxon>
        <taxon>Helotiales</taxon>
        <taxon>Sclerotiniaceae</taxon>
        <taxon>Botrytis</taxon>
    </lineage>
</organism>
<evidence type="ECO:0000256" key="5">
    <source>
        <dbReference type="PROSITE-ProRule" id="PRU01023"/>
    </source>
</evidence>
<dbReference type="Gene3D" id="3.40.50.150">
    <property type="entry name" value="Vaccinia Virus protein VP39"/>
    <property type="match status" value="1"/>
</dbReference>
<dbReference type="InterPro" id="IPR049561">
    <property type="entry name" value="NSUN5_7_fdxn-like"/>
</dbReference>
<dbReference type="FunFam" id="3.30.70.1170:FF:000006">
    <property type="entry name" value="NOL1/NOP2/Sun domain family protein"/>
    <property type="match status" value="1"/>
</dbReference>
<evidence type="ECO:0000256" key="4">
    <source>
        <dbReference type="ARBA" id="ARBA00022884"/>
    </source>
</evidence>
<keyword evidence="3 5" id="KW-0949">S-adenosyl-L-methionine</keyword>
<dbReference type="PANTHER" id="PTHR22807">
    <property type="entry name" value="NOP2 YEAST -RELATED NOL1/NOP2/FMU SUN DOMAIN-CONTAINING"/>
    <property type="match status" value="1"/>
</dbReference>
<dbReference type="EMBL" id="PQXL01000002">
    <property type="protein sequence ID" value="THV55858.1"/>
    <property type="molecule type" value="Genomic_DNA"/>
</dbReference>
<dbReference type="PROSITE" id="PS51686">
    <property type="entry name" value="SAM_MT_RSMB_NOP"/>
    <property type="match status" value="1"/>
</dbReference>
<feature type="binding site" evidence="5">
    <location>
        <position position="273"/>
    </location>
    <ligand>
        <name>S-adenosyl-L-methionine</name>
        <dbReference type="ChEBI" id="CHEBI:59789"/>
    </ligand>
</feature>
<evidence type="ECO:0000256" key="3">
    <source>
        <dbReference type="ARBA" id="ARBA00022691"/>
    </source>
</evidence>
<evidence type="ECO:0000259" key="7">
    <source>
        <dbReference type="PROSITE" id="PS51686"/>
    </source>
</evidence>
<dbReference type="SUPFAM" id="SSF53335">
    <property type="entry name" value="S-adenosyl-L-methionine-dependent methyltransferases"/>
    <property type="match status" value="1"/>
</dbReference>
<feature type="region of interest" description="Disordered" evidence="6">
    <location>
        <begin position="602"/>
        <end position="633"/>
    </location>
</feature>
<dbReference type="Proteomes" id="UP000308671">
    <property type="component" value="Unassembled WGS sequence"/>
</dbReference>
<keyword evidence="2 5" id="KW-0808">Transferase</keyword>
<dbReference type="InterPro" id="IPR023267">
    <property type="entry name" value="RCMT"/>
</dbReference>
<dbReference type="Pfam" id="PF01189">
    <property type="entry name" value="Methyltr_RsmB-F"/>
    <property type="match status" value="1"/>
</dbReference>
<dbReference type="Gene3D" id="3.30.70.1170">
    <property type="entry name" value="Sun protein, domain 3"/>
    <property type="match status" value="1"/>
</dbReference>
<feature type="compositionally biased region" description="Basic and acidic residues" evidence="6">
    <location>
        <begin position="360"/>
        <end position="371"/>
    </location>
</feature>
<dbReference type="AlphaFoldDB" id="A0A4S8RCM1"/>
<dbReference type="GO" id="GO:0070475">
    <property type="term" value="P:rRNA base methylation"/>
    <property type="evidence" value="ECO:0007669"/>
    <property type="project" value="TreeGrafter"/>
</dbReference>
<feature type="compositionally biased region" description="Basic and acidic residues" evidence="6">
    <location>
        <begin position="602"/>
        <end position="616"/>
    </location>
</feature>
<feature type="domain" description="SAM-dependent MTase RsmB/NOP-type" evidence="7">
    <location>
        <begin position="136"/>
        <end position="517"/>
    </location>
</feature>
<comment type="caution">
    <text evidence="5">Lacks conserved residue(s) required for the propagation of feature annotation.</text>
</comment>
<dbReference type="InterPro" id="IPR029063">
    <property type="entry name" value="SAM-dependent_MTases_sf"/>
</dbReference>
<feature type="compositionally biased region" description="Basic residues" evidence="6">
    <location>
        <begin position="617"/>
        <end position="633"/>
    </location>
</feature>
<feature type="binding site" evidence="5">
    <location>
        <begin position="241"/>
        <end position="247"/>
    </location>
    <ligand>
        <name>S-adenosyl-L-methionine</name>
        <dbReference type="ChEBI" id="CHEBI:59789"/>
    </ligand>
</feature>
<feature type="binding site" evidence="5">
    <location>
        <position position="322"/>
    </location>
    <ligand>
        <name>S-adenosyl-L-methionine</name>
        <dbReference type="ChEBI" id="CHEBI:59789"/>
    </ligand>
</feature>
<dbReference type="GO" id="GO:0005730">
    <property type="term" value="C:nucleolus"/>
    <property type="evidence" value="ECO:0007669"/>
    <property type="project" value="TreeGrafter"/>
</dbReference>
<dbReference type="Pfam" id="PF21148">
    <property type="entry name" value="NSUN5_fdxn-like"/>
    <property type="match status" value="1"/>
</dbReference>
<evidence type="ECO:0000256" key="6">
    <source>
        <dbReference type="SAM" id="MobiDB-lite"/>
    </source>
</evidence>
<dbReference type="Pfam" id="PF21153">
    <property type="entry name" value="NSUN5_N"/>
    <property type="match status" value="1"/>
</dbReference>
<dbReference type="PANTHER" id="PTHR22807:SF4">
    <property type="entry name" value="28S RRNA (CYTOSINE-C(5))-METHYLTRANSFERASE"/>
    <property type="match status" value="1"/>
</dbReference>
<accession>A0A4S8RCM1</accession>
<proteinExistence type="inferred from homology"/>
<feature type="active site" description="Nucleophile" evidence="5">
    <location>
        <position position="436"/>
    </location>
</feature>
<evidence type="ECO:0000256" key="1">
    <source>
        <dbReference type="ARBA" id="ARBA00022603"/>
    </source>
</evidence>
<dbReference type="InterPro" id="IPR048889">
    <property type="entry name" value="NSUN5_RCM1_N"/>
</dbReference>
<comment type="similarity">
    <text evidence="5">Belongs to the class I-like SAM-binding methyltransferase superfamily. RsmB/NOP family.</text>
</comment>
<dbReference type="InterPro" id="IPR049560">
    <property type="entry name" value="MeTrfase_RsmB-F_NOP2_cat"/>
</dbReference>
<comment type="caution">
    <text evidence="8">The sequence shown here is derived from an EMBL/GenBank/DDBJ whole genome shotgun (WGS) entry which is preliminary data.</text>
</comment>
<dbReference type="PRINTS" id="PR02008">
    <property type="entry name" value="RCMTFAMILY"/>
</dbReference>
<keyword evidence="4 5" id="KW-0694">RNA-binding</keyword>
<protein>
    <recommendedName>
        <fullName evidence="7">SAM-dependent MTase RsmB/NOP-type domain-containing protein</fullName>
    </recommendedName>
</protein>
<gene>
    <name evidence="8" type="ORF">BGAL_0002g00130</name>
</gene>
<evidence type="ECO:0000313" key="9">
    <source>
        <dbReference type="Proteomes" id="UP000308671"/>
    </source>
</evidence>
<name>A0A4S8RCM1_9HELO</name>
<dbReference type="GO" id="GO:0008173">
    <property type="term" value="F:RNA methyltransferase activity"/>
    <property type="evidence" value="ECO:0007669"/>
    <property type="project" value="InterPro"/>
</dbReference>
<feature type="region of interest" description="Disordered" evidence="6">
    <location>
        <begin position="349"/>
        <end position="384"/>
    </location>
</feature>
<evidence type="ECO:0000256" key="2">
    <source>
        <dbReference type="ARBA" id="ARBA00022679"/>
    </source>
</evidence>